<dbReference type="Proteomes" id="UP000285138">
    <property type="component" value="Unassembled WGS sequence"/>
</dbReference>
<evidence type="ECO:0000313" key="4">
    <source>
        <dbReference type="Proteomes" id="UP000285138"/>
    </source>
</evidence>
<protein>
    <submittedName>
        <fullName evidence="3">DUF4236 domain-containing protein</fullName>
    </submittedName>
</protein>
<feature type="compositionally biased region" description="Basic and acidic residues" evidence="1">
    <location>
        <begin position="65"/>
        <end position="81"/>
    </location>
</feature>
<dbReference type="InterPro" id="IPR025330">
    <property type="entry name" value="DUF4236"/>
</dbReference>
<name>A0A424YGJ5_9FIRM</name>
<organism evidence="3 4">
    <name type="scientific">Candidatus Syntrophonatronum acetioxidans</name>
    <dbReference type="NCBI Taxonomy" id="1795816"/>
    <lineage>
        <taxon>Bacteria</taxon>
        <taxon>Bacillati</taxon>
        <taxon>Bacillota</taxon>
        <taxon>Clostridia</taxon>
        <taxon>Eubacteriales</taxon>
        <taxon>Syntrophomonadaceae</taxon>
        <taxon>Candidatus Syntrophonatronum</taxon>
    </lineage>
</organism>
<gene>
    <name evidence="3" type="ORF">D5R97_03200</name>
</gene>
<evidence type="ECO:0000259" key="2">
    <source>
        <dbReference type="Pfam" id="PF14020"/>
    </source>
</evidence>
<evidence type="ECO:0000256" key="1">
    <source>
        <dbReference type="SAM" id="MobiDB-lite"/>
    </source>
</evidence>
<sequence>MGLRFRRSMNLGGGLRLNLSKSGIGISGGGRGARIGTGPRGQRMAVGIPGTGLFYEKRSSHRKTKEKDIKAARQKDKPPSQKEIKLGFIQSLLTPRAEKLFVQGINHVVSNKREEGINTLRESIRENNSLADSYFALALVTIDEKERLECIKKLIHYRKEFNKHFSKYKAVFGALLSVTDHVSLYIYNDDLGLELLSAEVLEEHGFIKEAIELLNNSIYKNEPALRLSLGELYFRNGQYQECIETLQGIENNDMIGTNAIYYKGLAFKEMEMLTAAVETLRKARRRRKNRDPEIIKEIRYALAETLLANNRKREAQKEFERIMTEDSTYRDVAQRIQELKNN</sequence>
<dbReference type="EMBL" id="QZAA01000088">
    <property type="protein sequence ID" value="RQD77057.1"/>
    <property type="molecule type" value="Genomic_DNA"/>
</dbReference>
<proteinExistence type="predicted"/>
<dbReference type="InterPro" id="IPR011990">
    <property type="entry name" value="TPR-like_helical_dom_sf"/>
</dbReference>
<dbReference type="AlphaFoldDB" id="A0A424YGJ5"/>
<accession>A0A424YGJ5</accession>
<dbReference type="Gene3D" id="1.25.40.10">
    <property type="entry name" value="Tetratricopeptide repeat domain"/>
    <property type="match status" value="1"/>
</dbReference>
<feature type="region of interest" description="Disordered" evidence="1">
    <location>
        <begin position="57"/>
        <end position="81"/>
    </location>
</feature>
<feature type="domain" description="DUF4236" evidence="2">
    <location>
        <begin position="3"/>
        <end position="55"/>
    </location>
</feature>
<dbReference type="SUPFAM" id="SSF48452">
    <property type="entry name" value="TPR-like"/>
    <property type="match status" value="1"/>
</dbReference>
<comment type="caution">
    <text evidence="3">The sequence shown here is derived from an EMBL/GenBank/DDBJ whole genome shotgun (WGS) entry which is preliminary data.</text>
</comment>
<dbReference type="Pfam" id="PF14020">
    <property type="entry name" value="DUF4236"/>
    <property type="match status" value="1"/>
</dbReference>
<reference evidence="3 4" key="1">
    <citation type="submission" date="2018-08" db="EMBL/GenBank/DDBJ databases">
        <title>The metabolism and importance of syntrophic acetate oxidation coupled to methane or sulfide production in haloalkaline environments.</title>
        <authorList>
            <person name="Timmers P.H.A."/>
            <person name="Vavourakis C.D."/>
            <person name="Sorokin D.Y."/>
            <person name="Sinninghe Damste J.S."/>
            <person name="Muyzer G."/>
            <person name="Stams A.J.M."/>
            <person name="Plugge C.M."/>
        </authorList>
    </citation>
    <scope>NUCLEOTIDE SEQUENCE [LARGE SCALE GENOMIC DNA]</scope>
    <source>
        <strain evidence="3">MSAO_Bac1</strain>
    </source>
</reference>
<evidence type="ECO:0000313" key="3">
    <source>
        <dbReference type="EMBL" id="RQD77057.1"/>
    </source>
</evidence>